<name>A0A017TCW4_9BACT</name>
<dbReference type="EMBL" id="ASRX01000014">
    <property type="protein sequence ID" value="EYF06772.1"/>
    <property type="molecule type" value="Genomic_DNA"/>
</dbReference>
<evidence type="ECO:0000313" key="3">
    <source>
        <dbReference type="Proteomes" id="UP000019678"/>
    </source>
</evidence>
<dbReference type="Proteomes" id="UP000019678">
    <property type="component" value="Unassembled WGS sequence"/>
</dbReference>
<evidence type="ECO:0000256" key="1">
    <source>
        <dbReference type="SAM" id="MobiDB-lite"/>
    </source>
</evidence>
<proteinExistence type="predicted"/>
<feature type="region of interest" description="Disordered" evidence="1">
    <location>
        <begin position="79"/>
        <end position="109"/>
    </location>
</feature>
<evidence type="ECO:0000313" key="2">
    <source>
        <dbReference type="EMBL" id="EYF06772.1"/>
    </source>
</evidence>
<feature type="region of interest" description="Disordered" evidence="1">
    <location>
        <begin position="121"/>
        <end position="157"/>
    </location>
</feature>
<dbReference type="RefSeq" id="WP_044239115.1">
    <property type="nucleotide sequence ID" value="NZ_ASRX01000014.1"/>
</dbReference>
<comment type="caution">
    <text evidence="2">The sequence shown here is derived from an EMBL/GenBank/DDBJ whole genome shotgun (WGS) entry which is preliminary data.</text>
</comment>
<dbReference type="STRING" id="1192034.CAP_1469"/>
<reference evidence="2 3" key="1">
    <citation type="submission" date="2013-05" db="EMBL/GenBank/DDBJ databases">
        <title>Genome assembly of Chondromyces apiculatus DSM 436.</title>
        <authorList>
            <person name="Sharma G."/>
            <person name="Khatri I."/>
            <person name="Kaur C."/>
            <person name="Mayilraj S."/>
            <person name="Subramanian S."/>
        </authorList>
    </citation>
    <scope>NUCLEOTIDE SEQUENCE [LARGE SCALE GENOMIC DNA]</scope>
    <source>
        <strain evidence="2 3">DSM 436</strain>
    </source>
</reference>
<dbReference type="AlphaFoldDB" id="A0A017TCW4"/>
<gene>
    <name evidence="2" type="ORF">CAP_1469</name>
</gene>
<sequence>MISARELIALLTPTLGHERSREAVHAAARDLGLRGDALVWSEEMTRAGALAVLDLVAQAGGLQAMAAQFARTQVLKWSKPKDAPVSVRPPALKEEHGTEESRGPASRGSALRAIEARGADVRGVGGASGAEDPGAESGDAEDPDTSLADGERGANEAGGSVATIAVEQVKALLAPTLGTHKSAQIVDEATRSLGFERDELTLSQAMAVLDRLGTTAGIVGVTARFASARLPRVMSQRESGIRGPLTGQRKAQ</sequence>
<accession>A0A017TCW4</accession>
<organism evidence="2 3">
    <name type="scientific">Chondromyces apiculatus DSM 436</name>
    <dbReference type="NCBI Taxonomy" id="1192034"/>
    <lineage>
        <taxon>Bacteria</taxon>
        <taxon>Pseudomonadati</taxon>
        <taxon>Myxococcota</taxon>
        <taxon>Polyangia</taxon>
        <taxon>Polyangiales</taxon>
        <taxon>Polyangiaceae</taxon>
        <taxon>Chondromyces</taxon>
    </lineage>
</organism>
<protein>
    <submittedName>
        <fullName evidence="2">Uncharacterized protein</fullName>
    </submittedName>
</protein>
<feature type="compositionally biased region" description="Basic and acidic residues" evidence="1">
    <location>
        <begin position="91"/>
        <end position="102"/>
    </location>
</feature>
<keyword evidence="3" id="KW-1185">Reference proteome</keyword>